<sequence>MGALLGGAVAFELDLHENELVIVDVDDVVLDTGVTEIRLPGDELGFKDSVYGLKPQCPGAHRHDDIIILVPVPSRCVPGGEPPLGDTCALVVDLNRGLGCAPAGHDVDLQEQPLSLLISCDQVREQALRARSALPR</sequence>
<proteinExistence type="predicted"/>
<accession>A0A383C1F6</accession>
<evidence type="ECO:0000313" key="1">
    <source>
        <dbReference type="EMBL" id="SVE26002.1"/>
    </source>
</evidence>
<feature type="non-terminal residue" evidence="1">
    <location>
        <position position="136"/>
    </location>
</feature>
<dbReference type="EMBL" id="UINC01205016">
    <property type="protein sequence ID" value="SVE26002.1"/>
    <property type="molecule type" value="Genomic_DNA"/>
</dbReference>
<protein>
    <submittedName>
        <fullName evidence="1">Uncharacterized protein</fullName>
    </submittedName>
</protein>
<name>A0A383C1F6_9ZZZZ</name>
<reference evidence="1" key="1">
    <citation type="submission" date="2018-05" db="EMBL/GenBank/DDBJ databases">
        <authorList>
            <person name="Lanie J.A."/>
            <person name="Ng W.-L."/>
            <person name="Kazmierczak K.M."/>
            <person name="Andrzejewski T.M."/>
            <person name="Davidsen T.M."/>
            <person name="Wayne K.J."/>
            <person name="Tettelin H."/>
            <person name="Glass J.I."/>
            <person name="Rusch D."/>
            <person name="Podicherti R."/>
            <person name="Tsui H.-C.T."/>
            <person name="Winkler M.E."/>
        </authorList>
    </citation>
    <scope>NUCLEOTIDE SEQUENCE</scope>
</reference>
<gene>
    <name evidence="1" type="ORF">METZ01_LOCUS478856</name>
</gene>
<dbReference type="AlphaFoldDB" id="A0A383C1F6"/>
<organism evidence="1">
    <name type="scientific">marine metagenome</name>
    <dbReference type="NCBI Taxonomy" id="408172"/>
    <lineage>
        <taxon>unclassified sequences</taxon>
        <taxon>metagenomes</taxon>
        <taxon>ecological metagenomes</taxon>
    </lineage>
</organism>